<evidence type="ECO:0000313" key="4">
    <source>
        <dbReference type="Proteomes" id="UP000672039"/>
    </source>
</evidence>
<evidence type="ECO:0000256" key="2">
    <source>
        <dbReference type="SAM" id="SignalP"/>
    </source>
</evidence>
<feature type="chain" id="PRO_5046719906" description="SoxXA-binding protein SoxK" evidence="2">
    <location>
        <begin position="22"/>
        <end position="127"/>
    </location>
</feature>
<organism evidence="3 4">
    <name type="scientific">Thiothrix litoralis</name>
    <dbReference type="NCBI Taxonomy" id="2891210"/>
    <lineage>
        <taxon>Bacteria</taxon>
        <taxon>Pseudomonadati</taxon>
        <taxon>Pseudomonadota</taxon>
        <taxon>Gammaproteobacteria</taxon>
        <taxon>Thiotrichales</taxon>
        <taxon>Thiotrichaceae</taxon>
        <taxon>Thiothrix</taxon>
    </lineage>
</organism>
<keyword evidence="4" id="KW-1185">Reference proteome</keyword>
<keyword evidence="2" id="KW-0732">Signal</keyword>
<gene>
    <name evidence="3" type="ORF">J9253_04225</name>
</gene>
<accession>A0ABX7WTI7</accession>
<proteinExistence type="predicted"/>
<dbReference type="RefSeq" id="WP_210223439.1">
    <property type="nucleotide sequence ID" value="NZ_CP072801.1"/>
</dbReference>
<dbReference type="EMBL" id="CP072801">
    <property type="protein sequence ID" value="QTR47154.1"/>
    <property type="molecule type" value="Genomic_DNA"/>
</dbReference>
<sequence length="127" mass="13143">MNLKTLFAVTALSLMTATAIAADDKKADKAPKEDKVELKAKVDADVKAAIEAAGTANTAAKKAGFEWYWDDATASEHLDAAIKAANDGKKDDAMKIAKAVEIAGTQGLEQAEKAKNAGPVAAPEAKS</sequence>
<evidence type="ECO:0000256" key="1">
    <source>
        <dbReference type="SAM" id="MobiDB-lite"/>
    </source>
</evidence>
<evidence type="ECO:0000313" key="3">
    <source>
        <dbReference type="EMBL" id="QTR47154.1"/>
    </source>
</evidence>
<feature type="signal peptide" evidence="2">
    <location>
        <begin position="1"/>
        <end position="21"/>
    </location>
</feature>
<evidence type="ECO:0008006" key="5">
    <source>
        <dbReference type="Google" id="ProtNLM"/>
    </source>
</evidence>
<reference evidence="3 4" key="1">
    <citation type="submission" date="2021-04" db="EMBL/GenBank/DDBJ databases">
        <title>Genomics, taxonomy and metabolism of representatives of sulfur bacteria of the genus Thiothrix: Thiothrix fructosivorans QT, Thiothrix unzii A1T and three new species, Thiothrix subterranea sp. nov., Thiothrix litoralis sp. nov. and 'Candidatus Thiothrix anitrata' sp. nov.</title>
        <authorList>
            <person name="Ravin N.V."/>
            <person name="Smolyakov D."/>
            <person name="Rudenko T.S."/>
            <person name="Mardanov A.V."/>
            <person name="Beletsky A.V."/>
            <person name="Markov N.D."/>
            <person name="Fomenkov A.I."/>
            <person name="Roberts R.J."/>
            <person name="Karnachuk O.V."/>
            <person name="Novikov A."/>
            <person name="Grabovich M.Y."/>
        </authorList>
    </citation>
    <scope>NUCLEOTIDE SEQUENCE [LARGE SCALE GENOMIC DNA]</scope>
    <source>
        <strain evidence="3 4">AS</strain>
    </source>
</reference>
<dbReference type="Proteomes" id="UP000672039">
    <property type="component" value="Chromosome"/>
</dbReference>
<protein>
    <recommendedName>
        <fullName evidence="5">SoxXA-binding protein SoxK</fullName>
    </recommendedName>
</protein>
<name>A0ABX7WTI7_9GAMM</name>
<feature type="region of interest" description="Disordered" evidence="1">
    <location>
        <begin position="107"/>
        <end position="127"/>
    </location>
</feature>